<dbReference type="Proteomes" id="UP000334990">
    <property type="component" value="Unassembled WGS sequence"/>
</dbReference>
<protein>
    <submittedName>
        <fullName evidence="1">Uncharacterized protein</fullName>
    </submittedName>
</protein>
<evidence type="ECO:0000313" key="1">
    <source>
        <dbReference type="EMBL" id="GES02209.1"/>
    </source>
</evidence>
<keyword evidence="2" id="KW-1185">Reference proteome</keyword>
<sequence>MHIHGTNALLLCKAQLILLLDGADRALCADQDRWAYELEWTIKRAGFGARQYRDPRFDLVQEVEEAGRMALLS</sequence>
<proteinExistence type="predicted"/>
<evidence type="ECO:0000313" key="2">
    <source>
        <dbReference type="Proteomes" id="UP000334990"/>
    </source>
</evidence>
<dbReference type="OrthoDB" id="3543439at2"/>
<organism evidence="1 2">
    <name type="scientific">Acrocarpospora corrugata</name>
    <dbReference type="NCBI Taxonomy" id="35763"/>
    <lineage>
        <taxon>Bacteria</taxon>
        <taxon>Bacillati</taxon>
        <taxon>Actinomycetota</taxon>
        <taxon>Actinomycetes</taxon>
        <taxon>Streptosporangiales</taxon>
        <taxon>Streptosporangiaceae</taxon>
        <taxon>Acrocarpospora</taxon>
    </lineage>
</organism>
<reference evidence="1 2" key="1">
    <citation type="submission" date="2019-10" db="EMBL/GenBank/DDBJ databases">
        <title>Whole genome shotgun sequence of Acrocarpospora corrugata NBRC 13972.</title>
        <authorList>
            <person name="Ichikawa N."/>
            <person name="Kimura A."/>
            <person name="Kitahashi Y."/>
            <person name="Komaki H."/>
            <person name="Oguchi A."/>
        </authorList>
    </citation>
    <scope>NUCLEOTIDE SEQUENCE [LARGE SCALE GENOMIC DNA]</scope>
    <source>
        <strain evidence="1 2">NBRC 13972</strain>
    </source>
</reference>
<dbReference type="RefSeq" id="WP_155338449.1">
    <property type="nucleotide sequence ID" value="NZ_BAAABN010000001.1"/>
</dbReference>
<name>A0A5M3W1N7_9ACTN</name>
<comment type="caution">
    <text evidence="1">The sequence shown here is derived from an EMBL/GenBank/DDBJ whole genome shotgun (WGS) entry which is preliminary data.</text>
</comment>
<dbReference type="AlphaFoldDB" id="A0A5M3W1N7"/>
<gene>
    <name evidence="1" type="ORF">Acor_42740</name>
</gene>
<dbReference type="EMBL" id="BLAD01000056">
    <property type="protein sequence ID" value="GES02209.1"/>
    <property type="molecule type" value="Genomic_DNA"/>
</dbReference>
<accession>A0A5M3W1N7</accession>